<reference evidence="1 2" key="1">
    <citation type="submission" date="2024-03" db="EMBL/GenBank/DDBJ databases">
        <authorList>
            <person name="Gkanogiannis A."/>
            <person name="Becerra Lopez-Lavalle L."/>
        </authorList>
    </citation>
    <scope>NUCLEOTIDE SEQUENCE [LARGE SCALE GENOMIC DNA]</scope>
</reference>
<dbReference type="EMBL" id="OZ021739">
    <property type="protein sequence ID" value="CAK9321987.1"/>
    <property type="molecule type" value="Genomic_DNA"/>
</dbReference>
<proteinExistence type="predicted"/>
<dbReference type="Proteomes" id="UP001642487">
    <property type="component" value="Chromosome 5"/>
</dbReference>
<evidence type="ECO:0000313" key="1">
    <source>
        <dbReference type="EMBL" id="CAK9321987.1"/>
    </source>
</evidence>
<gene>
    <name evidence="1" type="ORF">CITCOLO1_LOCUS14095</name>
</gene>
<protein>
    <submittedName>
        <fullName evidence="1">Uncharacterized protein</fullName>
    </submittedName>
</protein>
<name>A0ABP0YPW7_9ROSI</name>
<organism evidence="1 2">
    <name type="scientific">Citrullus colocynthis</name>
    <name type="common">colocynth</name>
    <dbReference type="NCBI Taxonomy" id="252529"/>
    <lineage>
        <taxon>Eukaryota</taxon>
        <taxon>Viridiplantae</taxon>
        <taxon>Streptophyta</taxon>
        <taxon>Embryophyta</taxon>
        <taxon>Tracheophyta</taxon>
        <taxon>Spermatophyta</taxon>
        <taxon>Magnoliopsida</taxon>
        <taxon>eudicotyledons</taxon>
        <taxon>Gunneridae</taxon>
        <taxon>Pentapetalae</taxon>
        <taxon>rosids</taxon>
        <taxon>fabids</taxon>
        <taxon>Cucurbitales</taxon>
        <taxon>Cucurbitaceae</taxon>
        <taxon>Benincaseae</taxon>
        <taxon>Citrullus</taxon>
    </lineage>
</organism>
<accession>A0ABP0YPW7</accession>
<sequence>MYWDGVRYYPQKKDHSPFQYIQLDVYWVVVSTQLTVIQCAWHHDALSYDLPSSIRQCSSPLTQACLSPFFIVESRYAKEGDRLSLENFYGRTLSLKSHQLVVASPNPSVALHYSYLLFHS</sequence>
<keyword evidence="2" id="KW-1185">Reference proteome</keyword>
<evidence type="ECO:0000313" key="2">
    <source>
        <dbReference type="Proteomes" id="UP001642487"/>
    </source>
</evidence>